<dbReference type="OrthoDB" id="9135389at2"/>
<dbReference type="AlphaFoldDB" id="A0A158I0N5"/>
<accession>A0A158I0N5</accession>
<evidence type="ECO:0000313" key="2">
    <source>
        <dbReference type="Proteomes" id="UP000054893"/>
    </source>
</evidence>
<evidence type="ECO:0000313" key="1">
    <source>
        <dbReference type="EMBL" id="SAL50174.1"/>
    </source>
</evidence>
<reference evidence="1 2" key="1">
    <citation type="submission" date="2016-01" db="EMBL/GenBank/DDBJ databases">
        <authorList>
            <person name="Oliw E.H."/>
        </authorList>
    </citation>
    <scope>NUCLEOTIDE SEQUENCE [LARGE SCALE GENOMIC DNA]</scope>
    <source>
        <strain evidence="1">LMG 22029</strain>
    </source>
</reference>
<proteinExistence type="predicted"/>
<gene>
    <name evidence="1" type="ORF">AWB64_05296</name>
</gene>
<dbReference type="EMBL" id="FCOC02000023">
    <property type="protein sequence ID" value="SAL50174.1"/>
    <property type="molecule type" value="Genomic_DNA"/>
</dbReference>
<organism evidence="1 2">
    <name type="scientific">Caballeronia sordidicola</name>
    <name type="common">Burkholderia sordidicola</name>
    <dbReference type="NCBI Taxonomy" id="196367"/>
    <lineage>
        <taxon>Bacteria</taxon>
        <taxon>Pseudomonadati</taxon>
        <taxon>Pseudomonadota</taxon>
        <taxon>Betaproteobacteria</taxon>
        <taxon>Burkholderiales</taxon>
        <taxon>Burkholderiaceae</taxon>
        <taxon>Caballeronia</taxon>
    </lineage>
</organism>
<sequence>MQTRFTLSEQQPSTTFRTAHSRIEAMLEQLRPTNEAEREAFEMARALAESGDAEAAELELSEVLASRRYRVGGPLNTSR</sequence>
<dbReference type="RefSeq" id="WP_157766708.1">
    <property type="nucleotide sequence ID" value="NZ_FCOC02000023.1"/>
</dbReference>
<name>A0A158I0N5_CABSO</name>
<dbReference type="Proteomes" id="UP000054893">
    <property type="component" value="Unassembled WGS sequence"/>
</dbReference>
<protein>
    <submittedName>
        <fullName evidence="1">Uncharacterized protein</fullName>
    </submittedName>
</protein>